<feature type="compositionally biased region" description="Basic and acidic residues" evidence="1">
    <location>
        <begin position="1"/>
        <end position="11"/>
    </location>
</feature>
<feature type="compositionally biased region" description="Basic and acidic residues" evidence="1">
    <location>
        <begin position="71"/>
        <end position="91"/>
    </location>
</feature>
<organism evidence="2">
    <name type="scientific">Lygus hesperus</name>
    <name type="common">Western plant bug</name>
    <dbReference type="NCBI Taxonomy" id="30085"/>
    <lineage>
        <taxon>Eukaryota</taxon>
        <taxon>Metazoa</taxon>
        <taxon>Ecdysozoa</taxon>
        <taxon>Arthropoda</taxon>
        <taxon>Hexapoda</taxon>
        <taxon>Insecta</taxon>
        <taxon>Pterygota</taxon>
        <taxon>Neoptera</taxon>
        <taxon>Paraneoptera</taxon>
        <taxon>Hemiptera</taxon>
        <taxon>Heteroptera</taxon>
        <taxon>Panheteroptera</taxon>
        <taxon>Cimicomorpha</taxon>
        <taxon>Miridae</taxon>
        <taxon>Mirini</taxon>
        <taxon>Lygus</taxon>
    </lineage>
</organism>
<reference evidence="2" key="1">
    <citation type="submission" date="2014-09" db="EMBL/GenBank/DDBJ databases">
        <authorList>
            <person name="Magalhaes I.L.F."/>
            <person name="Oliveira U."/>
            <person name="Santos F.R."/>
            <person name="Vidigal T.H.D.A."/>
            <person name="Brescovit A.D."/>
            <person name="Santos A.J."/>
        </authorList>
    </citation>
    <scope>NUCLEOTIDE SEQUENCE</scope>
</reference>
<protein>
    <submittedName>
        <fullName evidence="2">Uncharacterized protein</fullName>
    </submittedName>
</protein>
<feature type="compositionally biased region" description="Polar residues" evidence="1">
    <location>
        <begin position="181"/>
        <end position="192"/>
    </location>
</feature>
<feature type="compositionally biased region" description="Basic and acidic residues" evidence="1">
    <location>
        <begin position="205"/>
        <end position="224"/>
    </location>
</feature>
<accession>A0A0K8TE74</accession>
<feature type="compositionally biased region" description="Polar residues" evidence="1">
    <location>
        <begin position="512"/>
        <end position="523"/>
    </location>
</feature>
<evidence type="ECO:0000313" key="2">
    <source>
        <dbReference type="EMBL" id="JAG63873.1"/>
    </source>
</evidence>
<proteinExistence type="predicted"/>
<dbReference type="EMBL" id="GBRD01001948">
    <property type="protein sequence ID" value="JAG63873.1"/>
    <property type="molecule type" value="Transcribed_RNA"/>
</dbReference>
<evidence type="ECO:0000256" key="1">
    <source>
        <dbReference type="SAM" id="MobiDB-lite"/>
    </source>
</evidence>
<dbReference type="AlphaFoldDB" id="A0A0K8TE74"/>
<feature type="compositionally biased region" description="Polar residues" evidence="1">
    <location>
        <begin position="18"/>
        <end position="36"/>
    </location>
</feature>
<feature type="compositionally biased region" description="Basic and acidic residues" evidence="1">
    <location>
        <begin position="113"/>
        <end position="140"/>
    </location>
</feature>
<sequence length="523" mass="60252">METLKGSDKFRQLLKKFNQPNPSTNVGSTHDTSIIRKSNRAIKKPVKYDASPFLPKAKESKSKDGSIGQKNKTERIDISLERRGRSGERSNKSRKRTTGEDSDVPVVGSTRGKLQDLRKISGEHRGRSGEGNNKSRERTTGVDSDAPVAGSSRGRQQDLREEIVCREPSSPQRSAFRVLDNKNNCLPSTSRQVFREPASHLMSRRNPDHEGSYVPDHRRQRDLESSYMPERRRLQDYEQSYVAEKRMVDNMYSEGAGVFAKPHPVRSNQSHWRPNASRSQNYDIYGTIRQPVVGLEDIARSQEHSVLYRPRCEIPLRQPYVRLVDAMKTKERETWQHSRMVQPPPDPPKRFEGGFLRPPTPPGIAELVQKEESTFIDTLSKFKNFPLCTTFELIFILNYLENTLIHKMSKTKKKSDSAQSAMRMTMMESIPEESVKSYMVQSWLKSNESVAPQRWVDEAESRKRRLETTRNMAAKKMRMAADEDLMSCQQTRQPHHTMSRSMLKSMEHQRKMNSSTPINHDMD</sequence>
<feature type="compositionally biased region" description="Basic and acidic residues" evidence="1">
    <location>
        <begin position="155"/>
        <end position="165"/>
    </location>
</feature>
<name>A0A0K8TE74_LYGHE</name>
<feature type="region of interest" description="Disordered" evidence="1">
    <location>
        <begin position="1"/>
        <end position="224"/>
    </location>
</feature>
<feature type="region of interest" description="Disordered" evidence="1">
    <location>
        <begin position="485"/>
        <end position="523"/>
    </location>
</feature>